<comment type="caution">
    <text evidence="1">The sequence shown here is derived from an EMBL/GenBank/DDBJ whole genome shotgun (WGS) entry which is preliminary data.</text>
</comment>
<sequence>MQDLLCVLYIFLYPIFTTWRNYSWLDRQMKAECAMRDNKHNYIARLKGHNKGVNMQRDRTQIKEFLYWLYTLWL</sequence>
<proteinExistence type="predicted"/>
<evidence type="ECO:0000313" key="1">
    <source>
        <dbReference type="EMBL" id="RDU61241.1"/>
    </source>
</evidence>
<dbReference type="EMBL" id="NXLQ01000067">
    <property type="protein sequence ID" value="RDU61241.1"/>
    <property type="molecule type" value="Genomic_DNA"/>
</dbReference>
<reference evidence="1 2" key="1">
    <citation type="submission" date="2018-04" db="EMBL/GenBank/DDBJ databases">
        <title>Novel Campyloabacter and Helicobacter Species and Strains.</title>
        <authorList>
            <person name="Mannion A.J."/>
            <person name="Shen Z."/>
            <person name="Fox J.G."/>
        </authorList>
    </citation>
    <scope>NUCLEOTIDE SEQUENCE [LARGE SCALE GENOMIC DNA]</scope>
    <source>
        <strain evidence="1 2">MIT 17-337</strain>
    </source>
</reference>
<dbReference type="Proteomes" id="UP000256379">
    <property type="component" value="Unassembled WGS sequence"/>
</dbReference>
<accession>A0A3D8I9P5</accession>
<gene>
    <name evidence="1" type="ORF">CQA53_10435</name>
</gene>
<dbReference type="AlphaFoldDB" id="A0A3D8I9P5"/>
<organism evidence="1 2">
    <name type="scientific">Helicobacter didelphidarum</name>
    <dbReference type="NCBI Taxonomy" id="2040648"/>
    <lineage>
        <taxon>Bacteria</taxon>
        <taxon>Pseudomonadati</taxon>
        <taxon>Campylobacterota</taxon>
        <taxon>Epsilonproteobacteria</taxon>
        <taxon>Campylobacterales</taxon>
        <taxon>Helicobacteraceae</taxon>
        <taxon>Helicobacter</taxon>
    </lineage>
</organism>
<evidence type="ECO:0000313" key="2">
    <source>
        <dbReference type="Proteomes" id="UP000256379"/>
    </source>
</evidence>
<name>A0A3D8I9P5_9HELI</name>
<protein>
    <submittedName>
        <fullName evidence="1">Uncharacterized protein</fullName>
    </submittedName>
</protein>
<keyword evidence="2" id="KW-1185">Reference proteome</keyword>